<dbReference type="AlphaFoldDB" id="A0A9P6JKY7"/>
<evidence type="ECO:0000256" key="6">
    <source>
        <dbReference type="ARBA" id="ARBA00023065"/>
    </source>
</evidence>
<evidence type="ECO:0000256" key="1">
    <source>
        <dbReference type="ARBA" id="ARBA00004651"/>
    </source>
</evidence>
<organism evidence="10 11">
    <name type="scientific">Crepidotus variabilis</name>
    <dbReference type="NCBI Taxonomy" id="179855"/>
    <lineage>
        <taxon>Eukaryota</taxon>
        <taxon>Fungi</taxon>
        <taxon>Dikarya</taxon>
        <taxon>Basidiomycota</taxon>
        <taxon>Agaricomycotina</taxon>
        <taxon>Agaricomycetes</taxon>
        <taxon>Agaricomycetidae</taxon>
        <taxon>Agaricales</taxon>
        <taxon>Agaricineae</taxon>
        <taxon>Crepidotaceae</taxon>
        <taxon>Crepidotus</taxon>
    </lineage>
</organism>
<evidence type="ECO:0000313" key="11">
    <source>
        <dbReference type="Proteomes" id="UP000807306"/>
    </source>
</evidence>
<feature type="transmembrane region" description="Helical" evidence="9">
    <location>
        <begin position="468"/>
        <end position="489"/>
    </location>
</feature>
<dbReference type="InterPro" id="IPR044669">
    <property type="entry name" value="YneE/VCCN1/2-like"/>
</dbReference>
<feature type="compositionally biased region" description="Low complexity" evidence="8">
    <location>
        <begin position="294"/>
        <end position="310"/>
    </location>
</feature>
<comment type="caution">
    <text evidence="10">The sequence shown here is derived from an EMBL/GenBank/DDBJ whole genome shotgun (WGS) entry which is preliminary data.</text>
</comment>
<dbReference type="Proteomes" id="UP000807306">
    <property type="component" value="Unassembled WGS sequence"/>
</dbReference>
<keyword evidence="5 9" id="KW-1133">Transmembrane helix</keyword>
<name>A0A9P6JKY7_9AGAR</name>
<proteinExistence type="predicted"/>
<evidence type="ECO:0000256" key="3">
    <source>
        <dbReference type="ARBA" id="ARBA00022475"/>
    </source>
</evidence>
<accession>A0A9P6JKY7</accession>
<evidence type="ECO:0000313" key="10">
    <source>
        <dbReference type="EMBL" id="KAF9524747.1"/>
    </source>
</evidence>
<comment type="subcellular location">
    <subcellularLocation>
        <location evidence="1">Cell membrane</location>
        <topology evidence="1">Multi-pass membrane protein</topology>
    </subcellularLocation>
</comment>
<feature type="region of interest" description="Disordered" evidence="8">
    <location>
        <begin position="217"/>
        <end position="324"/>
    </location>
</feature>
<keyword evidence="2" id="KW-0813">Transport</keyword>
<dbReference type="GO" id="GO:0005254">
    <property type="term" value="F:chloride channel activity"/>
    <property type="evidence" value="ECO:0007669"/>
    <property type="project" value="InterPro"/>
</dbReference>
<dbReference type="EMBL" id="MU157894">
    <property type="protein sequence ID" value="KAF9524747.1"/>
    <property type="molecule type" value="Genomic_DNA"/>
</dbReference>
<dbReference type="PANTHER" id="PTHR33281:SF19">
    <property type="entry name" value="VOLTAGE-DEPENDENT ANION CHANNEL-FORMING PROTEIN YNEE"/>
    <property type="match status" value="1"/>
</dbReference>
<feature type="compositionally biased region" description="Basic and acidic residues" evidence="8">
    <location>
        <begin position="244"/>
        <end position="258"/>
    </location>
</feature>
<keyword evidence="7 9" id="KW-0472">Membrane</keyword>
<protein>
    <submittedName>
        <fullName evidence="10">Bestrophin, RFP-TM, chloride channel-domain-containing protein</fullName>
    </submittedName>
</protein>
<evidence type="ECO:0000256" key="8">
    <source>
        <dbReference type="SAM" id="MobiDB-lite"/>
    </source>
</evidence>
<dbReference type="PANTHER" id="PTHR33281">
    <property type="entry name" value="UPF0187 PROTEIN YNEE"/>
    <property type="match status" value="1"/>
</dbReference>
<evidence type="ECO:0000256" key="5">
    <source>
        <dbReference type="ARBA" id="ARBA00022989"/>
    </source>
</evidence>
<sequence length="563" mass="63120">MTTKTLKTKRSMTGNHPLLPASQPSTGHSFLPQLPTYTLITWTFGRGSVIWRIWPAVLLHTLFAAAVVSLSMQHIYDLEIPNVMLTVLGVVIGFVISYRAMSGYDRYLAGRTSWSDVMKNSRTLTRLIWFHVPPRLTPKTPEETTSGEVNRPVEELNKVMAEKRIALDLVEGFAVALKHHLRGECGIYYEDLYPLVRPMHDHFHTADDKHTQHVLTTALPEPRKAQRITTNTTKLHPPVSESSSSHEAEVSVTNHDEMNAPDPVIPSINDYGTFDPNKLSSHHASTSRHRSRRASSGSSASSASSQSQRRPLLPSSKPRETGTKISKDLIPFAWMFVSLGRKLKRTPKNNEDINGHNGTLSRIRPGWQTPVDESLYVKHRPKVAGNGNNLPLEILRCVSEWFSVLEDRATVPGTSMGTMVATLAAFEDSLSTLERILTTPLPFAYAVHIRHTVWLYLFFLPFQLVSQFGYYTIPGVAIAAFIYLGFIAAGEEMEQPFGYDANDLDLDLFCQAIIHQDILHLKSSPCLNAYFGPKLKHHSVMPRRSRTLSEITGDNGHLEEDED</sequence>
<feature type="transmembrane region" description="Helical" evidence="9">
    <location>
        <begin position="53"/>
        <end position="76"/>
    </location>
</feature>
<feature type="compositionally biased region" description="Basic residues" evidence="8">
    <location>
        <begin position="1"/>
        <end position="10"/>
    </location>
</feature>
<evidence type="ECO:0000256" key="7">
    <source>
        <dbReference type="ARBA" id="ARBA00023136"/>
    </source>
</evidence>
<dbReference type="OrthoDB" id="1368at2759"/>
<keyword evidence="4 9" id="KW-0812">Transmembrane</keyword>
<keyword evidence="6" id="KW-0406">Ion transport</keyword>
<keyword evidence="11" id="KW-1185">Reference proteome</keyword>
<reference evidence="10" key="1">
    <citation type="submission" date="2020-11" db="EMBL/GenBank/DDBJ databases">
        <authorList>
            <consortium name="DOE Joint Genome Institute"/>
            <person name="Ahrendt S."/>
            <person name="Riley R."/>
            <person name="Andreopoulos W."/>
            <person name="Labutti K."/>
            <person name="Pangilinan J."/>
            <person name="Ruiz-Duenas F.J."/>
            <person name="Barrasa J.M."/>
            <person name="Sanchez-Garcia M."/>
            <person name="Camarero S."/>
            <person name="Miyauchi S."/>
            <person name="Serrano A."/>
            <person name="Linde D."/>
            <person name="Babiker R."/>
            <person name="Drula E."/>
            <person name="Ayuso-Fernandez I."/>
            <person name="Pacheco R."/>
            <person name="Padilla G."/>
            <person name="Ferreira P."/>
            <person name="Barriuso J."/>
            <person name="Kellner H."/>
            <person name="Castanera R."/>
            <person name="Alfaro M."/>
            <person name="Ramirez L."/>
            <person name="Pisabarro A.G."/>
            <person name="Kuo A."/>
            <person name="Tritt A."/>
            <person name="Lipzen A."/>
            <person name="He G."/>
            <person name="Yan M."/>
            <person name="Ng V."/>
            <person name="Cullen D."/>
            <person name="Martin F."/>
            <person name="Rosso M.-N."/>
            <person name="Henrissat B."/>
            <person name="Hibbett D."/>
            <person name="Martinez A.T."/>
            <person name="Grigoriev I.V."/>
        </authorList>
    </citation>
    <scope>NUCLEOTIDE SEQUENCE</scope>
    <source>
        <strain evidence="10">CBS 506.95</strain>
    </source>
</reference>
<dbReference type="GO" id="GO:0005886">
    <property type="term" value="C:plasma membrane"/>
    <property type="evidence" value="ECO:0007669"/>
    <property type="project" value="UniProtKB-SubCell"/>
</dbReference>
<keyword evidence="3" id="KW-1003">Cell membrane</keyword>
<feature type="transmembrane region" description="Helical" evidence="9">
    <location>
        <begin position="82"/>
        <end position="101"/>
    </location>
</feature>
<evidence type="ECO:0000256" key="4">
    <source>
        <dbReference type="ARBA" id="ARBA00022692"/>
    </source>
</evidence>
<evidence type="ECO:0000256" key="9">
    <source>
        <dbReference type="SAM" id="Phobius"/>
    </source>
</evidence>
<dbReference type="Pfam" id="PF25539">
    <property type="entry name" value="Bestrophin_2"/>
    <property type="match status" value="2"/>
</dbReference>
<evidence type="ECO:0000256" key="2">
    <source>
        <dbReference type="ARBA" id="ARBA00022448"/>
    </source>
</evidence>
<gene>
    <name evidence="10" type="ORF">CPB83DRAFT_860821</name>
</gene>
<feature type="region of interest" description="Disordered" evidence="8">
    <location>
        <begin position="1"/>
        <end position="24"/>
    </location>
</feature>